<dbReference type="Pfam" id="PF06201">
    <property type="entry name" value="PITH"/>
    <property type="match status" value="2"/>
</dbReference>
<dbReference type="GO" id="GO:0005739">
    <property type="term" value="C:mitochondrion"/>
    <property type="evidence" value="ECO:0007669"/>
    <property type="project" value="UniProtKB-SubCell"/>
</dbReference>
<keyword evidence="11 14" id="KW-0472">Membrane</keyword>
<protein>
    <submittedName>
        <fullName evidence="16">t-SNARE affecting a late Golgi compartment protein 2</fullName>
    </submittedName>
</protein>
<feature type="region of interest" description="Disordered" evidence="13">
    <location>
        <begin position="255"/>
        <end position="274"/>
    </location>
</feature>
<keyword evidence="17" id="KW-1185">Reference proteome</keyword>
<dbReference type="InterPro" id="IPR010400">
    <property type="entry name" value="PITH_dom"/>
</dbReference>
<evidence type="ECO:0000313" key="17">
    <source>
        <dbReference type="Proteomes" id="UP001217582"/>
    </source>
</evidence>
<dbReference type="EMBL" id="CP119916">
    <property type="protein sequence ID" value="WFD14578.1"/>
    <property type="molecule type" value="Genomic_DNA"/>
</dbReference>
<evidence type="ECO:0000256" key="6">
    <source>
        <dbReference type="ARBA" id="ARBA00022927"/>
    </source>
</evidence>
<dbReference type="InterPro" id="IPR000727">
    <property type="entry name" value="T_SNARE_dom"/>
</dbReference>
<gene>
    <name evidence="16" type="primary">tlg2</name>
    <name evidence="16" type="ORF">MARU1_000584</name>
</gene>
<keyword evidence="5 14" id="KW-0812">Transmembrane</keyword>
<feature type="transmembrane region" description="Helical" evidence="14">
    <location>
        <begin position="704"/>
        <end position="725"/>
    </location>
</feature>
<dbReference type="AlphaFoldDB" id="A0AAJ5YY58"/>
<evidence type="ECO:0000256" key="1">
    <source>
        <dbReference type="ARBA" id="ARBA00004173"/>
    </source>
</evidence>
<dbReference type="Pfam" id="PF10937">
    <property type="entry name" value="Kgd4-YMR31"/>
    <property type="match status" value="1"/>
</dbReference>
<evidence type="ECO:0000256" key="2">
    <source>
        <dbReference type="ARBA" id="ARBA00004409"/>
    </source>
</evidence>
<evidence type="ECO:0000313" key="16">
    <source>
        <dbReference type="EMBL" id="WFD14578.1"/>
    </source>
</evidence>
<keyword evidence="8" id="KW-0333">Golgi apparatus</keyword>
<evidence type="ECO:0000256" key="10">
    <source>
        <dbReference type="ARBA" id="ARBA00023128"/>
    </source>
</evidence>
<dbReference type="GO" id="GO:0000139">
    <property type="term" value="C:Golgi membrane"/>
    <property type="evidence" value="ECO:0007669"/>
    <property type="project" value="UniProtKB-SubCell"/>
</dbReference>
<dbReference type="Pfam" id="PF05739">
    <property type="entry name" value="SNARE"/>
    <property type="match status" value="1"/>
</dbReference>
<dbReference type="InterPro" id="IPR045242">
    <property type="entry name" value="Syntaxin"/>
</dbReference>
<dbReference type="Gene3D" id="2.60.120.470">
    <property type="entry name" value="PITH domain"/>
    <property type="match status" value="2"/>
</dbReference>
<dbReference type="SUPFAM" id="SSF47661">
    <property type="entry name" value="t-snare proteins"/>
    <property type="match status" value="1"/>
</dbReference>
<evidence type="ECO:0000256" key="11">
    <source>
        <dbReference type="ARBA" id="ARBA00023136"/>
    </source>
</evidence>
<dbReference type="SMART" id="SM00397">
    <property type="entry name" value="t_SNARE"/>
    <property type="match status" value="1"/>
</dbReference>
<evidence type="ECO:0000256" key="9">
    <source>
        <dbReference type="ARBA" id="ARBA00023054"/>
    </source>
</evidence>
<dbReference type="PROSITE" id="PS00914">
    <property type="entry name" value="SYNTAXIN"/>
    <property type="match status" value="1"/>
</dbReference>
<dbReference type="InterPro" id="IPR020373">
    <property type="entry name" value="Kgd4/YMR-31"/>
</dbReference>
<dbReference type="CDD" id="cd15845">
    <property type="entry name" value="SNARE_syntaxin16"/>
    <property type="match status" value="1"/>
</dbReference>
<dbReference type="Proteomes" id="UP001217582">
    <property type="component" value="Chromosome 1"/>
</dbReference>
<evidence type="ECO:0000256" key="8">
    <source>
        <dbReference type="ARBA" id="ARBA00023034"/>
    </source>
</evidence>
<organism evidence="16 17">
    <name type="scientific">Malassezia arunalokei</name>
    <dbReference type="NCBI Taxonomy" id="1514897"/>
    <lineage>
        <taxon>Eukaryota</taxon>
        <taxon>Fungi</taxon>
        <taxon>Dikarya</taxon>
        <taxon>Basidiomycota</taxon>
        <taxon>Ustilaginomycotina</taxon>
        <taxon>Malasseziomycetes</taxon>
        <taxon>Malasseziales</taxon>
        <taxon>Malasseziaceae</taxon>
        <taxon>Malassezia</taxon>
    </lineage>
</organism>
<comment type="subcellular location">
    <subcellularLocation>
        <location evidence="2">Golgi apparatus membrane</location>
        <topology evidence="2">Single-pass type IV membrane protein</topology>
    </subcellularLocation>
    <subcellularLocation>
        <location evidence="1">Mitochondrion</location>
    </subcellularLocation>
</comment>
<evidence type="ECO:0000259" key="15">
    <source>
        <dbReference type="SMART" id="SM00397"/>
    </source>
</evidence>
<dbReference type="Gene3D" id="1.20.58.70">
    <property type="match status" value="1"/>
</dbReference>
<accession>A0AAJ5YY58</accession>
<sequence length="726" mass="79767">MECGGEATPQDLATQQGINAGSNLYAYIDHDRVWGVNIEPPESAKKACKPWDERHSLETWIESGVDDQRCAAFVNRPNGIDFDDALAVLDGRLGPASTGRAQADFALLPGATEVTAYPVSVSRFSHTSSVSLLLLDSLAHTSSRMYYVGFIGKALDPRSDTLHRHDVPAETSATHKVDGVGSSLGAASTPSVRDAWPSFPDSGRFGRNHLRQHIERRLPLATPRALTTYLAQLAVAMLRPTLIRAAHVHKPLIRFPDRRAPKTPHDPQPHPSAPEEVAKNFDNFRKILETGPHFDPAKLKPFSLESSAPKAGGSASSSAKADAVNTLFDLPPRFWNTPSMRMSQAEMDAVQISASSEHSFVRRAEQDGQTAILPPPPTGFPPIPPWVAKTPLDMPSAGSSNSNYYTPSEQPSAIGVTRSRTLFFLSIRDSIVPSGHGSGASVPLLGDNEDHVYFDADKSSIPMPAELPPFWVDVTEDADSLLSGMIPTLAELDRLHAQHLLPSFADKTPLKRQIEALTSGITSEFRQASQLVAKLAAQTTDAMRSQKLSKYEMTAARNAQTALATRVQQMSAMFRQKQSQYLRKLQGMEVKERGDTAMFDSVKSMQEDVALSEQLQGEQEMRLVDTDDNVAMFHERDREITQIARSIGELAQLFQDLSALVIEQGSMLDRIDYHIDSMAMNMQHSSSELNRASTYQVGAGRRSMILLLLLCIALLVTILIIRPFFR</sequence>
<feature type="compositionally biased region" description="Basic and acidic residues" evidence="13">
    <location>
        <begin position="255"/>
        <end position="268"/>
    </location>
</feature>
<reference evidence="16 17" key="1">
    <citation type="submission" date="2023-03" db="EMBL/GenBank/DDBJ databases">
        <title>Mating type loci evolution in Malassezia.</title>
        <authorList>
            <person name="Coelho M.A."/>
        </authorList>
    </citation>
    <scope>NUCLEOTIDE SEQUENCE [LARGE SCALE GENOMIC DNA]</scope>
    <source>
        <strain evidence="16 17">CBS 13387</strain>
    </source>
</reference>
<dbReference type="GO" id="GO:0006886">
    <property type="term" value="P:intracellular protein transport"/>
    <property type="evidence" value="ECO:0007669"/>
    <property type="project" value="InterPro"/>
</dbReference>
<evidence type="ECO:0000256" key="5">
    <source>
        <dbReference type="ARBA" id="ARBA00022692"/>
    </source>
</evidence>
<feature type="region of interest" description="Disordered" evidence="13">
    <location>
        <begin position="170"/>
        <end position="192"/>
    </location>
</feature>
<evidence type="ECO:0000256" key="12">
    <source>
        <dbReference type="ARBA" id="ARBA00043970"/>
    </source>
</evidence>
<comment type="similarity">
    <text evidence="3">Belongs to the syntaxin family.</text>
</comment>
<dbReference type="InterPro" id="IPR010989">
    <property type="entry name" value="SNARE"/>
</dbReference>
<dbReference type="InterPro" id="IPR037047">
    <property type="entry name" value="PITH_dom_sf"/>
</dbReference>
<keyword evidence="10" id="KW-0496">Mitochondrion</keyword>
<dbReference type="InterPro" id="IPR006012">
    <property type="entry name" value="Syntaxin/epimorphin_CS"/>
</dbReference>
<dbReference type="GO" id="GO:0005484">
    <property type="term" value="F:SNAP receptor activity"/>
    <property type="evidence" value="ECO:0007669"/>
    <property type="project" value="InterPro"/>
</dbReference>
<proteinExistence type="inferred from homology"/>
<dbReference type="GO" id="GO:0048278">
    <property type="term" value="P:vesicle docking"/>
    <property type="evidence" value="ECO:0007669"/>
    <property type="project" value="TreeGrafter"/>
</dbReference>
<dbReference type="PANTHER" id="PTHR19957">
    <property type="entry name" value="SYNTAXIN"/>
    <property type="match status" value="1"/>
</dbReference>
<dbReference type="GO" id="GO:0006906">
    <property type="term" value="P:vesicle fusion"/>
    <property type="evidence" value="ECO:0007669"/>
    <property type="project" value="TreeGrafter"/>
</dbReference>
<evidence type="ECO:0000256" key="7">
    <source>
        <dbReference type="ARBA" id="ARBA00022989"/>
    </source>
</evidence>
<keyword evidence="4" id="KW-0813">Transport</keyword>
<comment type="similarity">
    <text evidence="12">Belongs to the alpha-ketoglutarate dehydrogenase component 4 family.</text>
</comment>
<keyword evidence="9" id="KW-0175">Coiled coil</keyword>
<keyword evidence="7 14" id="KW-1133">Transmembrane helix</keyword>
<evidence type="ECO:0000256" key="13">
    <source>
        <dbReference type="SAM" id="MobiDB-lite"/>
    </source>
</evidence>
<dbReference type="SUPFAM" id="SSF49785">
    <property type="entry name" value="Galactose-binding domain-like"/>
    <property type="match status" value="1"/>
</dbReference>
<keyword evidence="6" id="KW-0653">Protein transport</keyword>
<evidence type="ECO:0000256" key="4">
    <source>
        <dbReference type="ARBA" id="ARBA00022448"/>
    </source>
</evidence>
<dbReference type="GO" id="GO:0000149">
    <property type="term" value="F:SNARE binding"/>
    <property type="evidence" value="ECO:0007669"/>
    <property type="project" value="TreeGrafter"/>
</dbReference>
<dbReference type="PANTHER" id="PTHR19957:SF83">
    <property type="entry name" value="SYNTAXIN-16"/>
    <property type="match status" value="1"/>
</dbReference>
<evidence type="ECO:0000256" key="14">
    <source>
        <dbReference type="SAM" id="Phobius"/>
    </source>
</evidence>
<dbReference type="GO" id="GO:0006103">
    <property type="term" value="P:2-oxoglutarate metabolic process"/>
    <property type="evidence" value="ECO:0007669"/>
    <property type="project" value="InterPro"/>
</dbReference>
<dbReference type="GO" id="GO:0031201">
    <property type="term" value="C:SNARE complex"/>
    <property type="evidence" value="ECO:0007669"/>
    <property type="project" value="TreeGrafter"/>
</dbReference>
<evidence type="ECO:0000256" key="3">
    <source>
        <dbReference type="ARBA" id="ARBA00009063"/>
    </source>
</evidence>
<feature type="domain" description="T-SNARE coiled-coil homology" evidence="15">
    <location>
        <begin position="625"/>
        <end position="692"/>
    </location>
</feature>
<name>A0AAJ5YY58_9BASI</name>
<dbReference type="InterPro" id="IPR008979">
    <property type="entry name" value="Galactose-bd-like_sf"/>
</dbReference>